<evidence type="ECO:0000313" key="5">
    <source>
        <dbReference type="Proteomes" id="UP000476820"/>
    </source>
</evidence>
<evidence type="ECO:0000313" key="3">
    <source>
        <dbReference type="EMBL" id="NFN36682.1"/>
    </source>
</evidence>
<reference evidence="1" key="1">
    <citation type="journal article" date="2016" name="Genome Biol. Evol.">
        <title>Evolution of chromosomal Clostridium botulinum type E neurotoxin gene clusters: evidence provided by their rare plasmid borne counterparts.</title>
        <authorList>
            <person name="Carter A.T."/>
            <person name="Austin J.W."/>
            <person name="Weedmark K.A."/>
            <person name="Peck M.W."/>
        </authorList>
    </citation>
    <scope>NUCLEOTIDE SEQUENCE</scope>
    <source>
        <strain evidence="1">IFR 12/29</strain>
        <plasmid evidence="1">p12/29</plasmid>
    </source>
</reference>
<evidence type="ECO:0000313" key="2">
    <source>
        <dbReference type="EMBL" id="NFF88429.1"/>
    </source>
</evidence>
<reference evidence="4 5" key="2">
    <citation type="submission" date="2019-04" db="EMBL/GenBank/DDBJ databases">
        <title>Genome sequencing of Clostridium botulinum Groups I-IV and Clostridium butyricum.</title>
        <authorList>
            <person name="Brunt J."/>
            <person name="Van Vliet A.H.M."/>
            <person name="Stringer S.C."/>
            <person name="Carter A.T."/>
            <person name="Peck M.W."/>
        </authorList>
    </citation>
    <scope>NUCLEOTIDE SEQUENCE [LARGE SCALE GENOMIC DNA]</scope>
    <source>
        <strain evidence="2 5">1605</strain>
        <strain evidence="3 4">CB-K-33E</strain>
    </source>
</reference>
<evidence type="ECO:0000313" key="1">
    <source>
        <dbReference type="EMBL" id="ALT05395.1"/>
    </source>
</evidence>
<keyword evidence="1" id="KW-0614">Plasmid</keyword>
<dbReference type="EMBL" id="KT897275">
    <property type="protein sequence ID" value="ALT05395.1"/>
    <property type="molecule type" value="Genomic_DNA"/>
</dbReference>
<dbReference type="Proteomes" id="UP000476820">
    <property type="component" value="Unassembled WGS sequence"/>
</dbReference>
<gene>
    <name evidence="2" type="ORF">FC774_11185</name>
    <name evidence="3" type="ORF">FDB51_16530</name>
</gene>
<accession>A0A126JHX0</accession>
<geneLocation type="plasmid" evidence="1">
    <name>p12/29</name>
</geneLocation>
<evidence type="ECO:0000313" key="4">
    <source>
        <dbReference type="Proteomes" id="UP000473681"/>
    </source>
</evidence>
<dbReference type="EMBL" id="SWVK01000028">
    <property type="protein sequence ID" value="NFN36682.1"/>
    <property type="molecule type" value="Genomic_DNA"/>
</dbReference>
<dbReference type="AlphaFoldDB" id="A0A126JHX0"/>
<protein>
    <submittedName>
        <fullName evidence="1">Uncharacterized protein</fullName>
    </submittedName>
</protein>
<proteinExistence type="predicted"/>
<dbReference type="EMBL" id="SWOV01000030">
    <property type="protein sequence ID" value="NFF88429.1"/>
    <property type="molecule type" value="Genomic_DNA"/>
</dbReference>
<sequence length="300" mass="35377">MGNLLVEDENVKSSKSSFAIYDNEKIKYEGKEITASFFAYKIQSGFFKAIDIEIINAVYILKYSTSRQITSFLNYVKNIDVNQNLITKRLTILNNSSVVGRYSFISDDRLCETSSKCYVLRERGKRLLLQREYPCTWNIYDSVIVLENIKNYLARNNYILKVLKNKLIDYDNLKLFNEETIIGCNYSINDFKHSIISMRKTDTICQIKKFLLKIDKDFGTLINRRIIIIGEDDLHLFQIFKQIISLIQKKEIDKKYFNCIIFTQDLRIIERNIDSCFVIWKIEEKAILEDIKLDEFTKSI</sequence>
<dbReference type="RefSeq" id="WP_017826583.1">
    <property type="nucleotide sequence ID" value="NZ_KT897275.1"/>
</dbReference>
<organism evidence="1">
    <name type="scientific">Clostridium botulinum</name>
    <dbReference type="NCBI Taxonomy" id="1491"/>
    <lineage>
        <taxon>Bacteria</taxon>
        <taxon>Bacillati</taxon>
        <taxon>Bacillota</taxon>
        <taxon>Clostridia</taxon>
        <taxon>Eubacteriales</taxon>
        <taxon>Clostridiaceae</taxon>
        <taxon>Clostridium</taxon>
    </lineage>
</organism>
<dbReference type="Proteomes" id="UP000473681">
    <property type="component" value="Unassembled WGS sequence"/>
</dbReference>
<name>A0A126JHX0_CLOBO</name>